<name>A0AAE1V2N4_9SOLA</name>
<sequence length="166" mass="18757">MSSTSIVILYTNAIGWGVKSGNGPATIYEKNVIGFVLHYRASTPDNFEFCCDGVQNKHTVTATTMLISKFSIKLHLQFLHLSKCDRRTLHSLFTISSWAQASELPIRYIYGVEPTHAEVYLLTHTKRKDGRSLDEESSNTVVRFLIQAGKSYHRHSDSSSLPHNQR</sequence>
<dbReference type="EMBL" id="JAVYJV010000015">
    <property type="protein sequence ID" value="KAK4352972.1"/>
    <property type="molecule type" value="Genomic_DNA"/>
</dbReference>
<evidence type="ECO:0000313" key="1">
    <source>
        <dbReference type="EMBL" id="KAK4352972.1"/>
    </source>
</evidence>
<gene>
    <name evidence="1" type="ORF">RND71_028490</name>
</gene>
<comment type="caution">
    <text evidence="1">The sequence shown here is derived from an EMBL/GenBank/DDBJ whole genome shotgun (WGS) entry which is preliminary data.</text>
</comment>
<reference evidence="1" key="1">
    <citation type="submission" date="2023-12" db="EMBL/GenBank/DDBJ databases">
        <title>Genome assembly of Anisodus tanguticus.</title>
        <authorList>
            <person name="Wang Y.-J."/>
        </authorList>
    </citation>
    <scope>NUCLEOTIDE SEQUENCE</scope>
    <source>
        <strain evidence="1">KB-2021</strain>
        <tissue evidence="1">Leaf</tissue>
    </source>
</reference>
<organism evidence="1 2">
    <name type="scientific">Anisodus tanguticus</name>
    <dbReference type="NCBI Taxonomy" id="243964"/>
    <lineage>
        <taxon>Eukaryota</taxon>
        <taxon>Viridiplantae</taxon>
        <taxon>Streptophyta</taxon>
        <taxon>Embryophyta</taxon>
        <taxon>Tracheophyta</taxon>
        <taxon>Spermatophyta</taxon>
        <taxon>Magnoliopsida</taxon>
        <taxon>eudicotyledons</taxon>
        <taxon>Gunneridae</taxon>
        <taxon>Pentapetalae</taxon>
        <taxon>asterids</taxon>
        <taxon>lamiids</taxon>
        <taxon>Solanales</taxon>
        <taxon>Solanaceae</taxon>
        <taxon>Solanoideae</taxon>
        <taxon>Hyoscyameae</taxon>
        <taxon>Anisodus</taxon>
    </lineage>
</organism>
<evidence type="ECO:0000313" key="2">
    <source>
        <dbReference type="Proteomes" id="UP001291623"/>
    </source>
</evidence>
<dbReference type="Proteomes" id="UP001291623">
    <property type="component" value="Unassembled WGS sequence"/>
</dbReference>
<keyword evidence="2" id="KW-1185">Reference proteome</keyword>
<proteinExistence type="predicted"/>
<dbReference type="AlphaFoldDB" id="A0AAE1V2N4"/>
<protein>
    <submittedName>
        <fullName evidence="1">Uncharacterized protein</fullName>
    </submittedName>
</protein>
<accession>A0AAE1V2N4</accession>